<comment type="pathway">
    <text evidence="1 7">tRNA modification; tRNA-queuosine biosynthesis.</text>
</comment>
<dbReference type="RefSeq" id="WP_201328796.1">
    <property type="nucleotide sequence ID" value="NZ_AP017470.1"/>
</dbReference>
<dbReference type="GO" id="GO:0008616">
    <property type="term" value="P:tRNA queuosine(34) biosynthetic process"/>
    <property type="evidence" value="ECO:0007669"/>
    <property type="project" value="UniProtKB-UniRule"/>
</dbReference>
<feature type="binding site" evidence="7">
    <location>
        <position position="307"/>
    </location>
    <ligand>
        <name>Zn(2+)</name>
        <dbReference type="ChEBI" id="CHEBI:29105"/>
    </ligand>
</feature>
<keyword evidence="2 7" id="KW-0328">Glycosyltransferase</keyword>
<evidence type="ECO:0000313" key="10">
    <source>
        <dbReference type="Proteomes" id="UP000595564"/>
    </source>
</evidence>
<dbReference type="HAMAP" id="MF_00168">
    <property type="entry name" value="Q_tRNA_Tgt"/>
    <property type="match status" value="1"/>
</dbReference>
<dbReference type="EC" id="2.4.2.29" evidence="7"/>
<dbReference type="EMBL" id="AP017470">
    <property type="protein sequence ID" value="BBB32447.1"/>
    <property type="molecule type" value="Genomic_DNA"/>
</dbReference>
<evidence type="ECO:0000256" key="1">
    <source>
        <dbReference type="ARBA" id="ARBA00004691"/>
    </source>
</evidence>
<feature type="binding site" evidence="7">
    <location>
        <position position="338"/>
    </location>
    <ligand>
        <name>Zn(2+)</name>
        <dbReference type="ChEBI" id="CHEBI:29105"/>
    </ligand>
</feature>
<comment type="similarity">
    <text evidence="7">Belongs to the queuine tRNA-ribosyltransferase family.</text>
</comment>
<comment type="function">
    <text evidence="7">Catalyzes the base-exchange of a guanine (G) residue with the queuine precursor 7-aminomethyl-7-deazaguanine (PreQ1) at position 34 (anticodon wobble position) in tRNAs with GU(N) anticodons (tRNA-Asp, -Asn, -His and -Tyr). Catalysis occurs through a double-displacement mechanism. The nucleophile active site attacks the C1' of nucleotide 34 to detach the guanine base from the RNA, forming a covalent enzyme-RNA intermediate. The proton acceptor active site deprotonates the incoming PreQ1, allowing a nucleophilic attack on the C1' of the ribose to form the product. After dissociation, two additional enzymatic reactions on the tRNA convert PreQ1 to queuine (Q), resulting in the hypermodified nucleoside queuosine (7-(((4,5-cis-dihydroxy-2-cyclopenten-1-yl)amino)methyl)-7-deazaguanosine).</text>
</comment>
<keyword evidence="10" id="KW-1185">Reference proteome</keyword>
<evidence type="ECO:0000256" key="4">
    <source>
        <dbReference type="ARBA" id="ARBA00022694"/>
    </source>
</evidence>
<dbReference type="Pfam" id="PF01702">
    <property type="entry name" value="TGT"/>
    <property type="match status" value="1"/>
</dbReference>
<comment type="catalytic activity">
    <reaction evidence="6 7">
        <text>7-aminomethyl-7-carbaguanine + guanosine(34) in tRNA = 7-aminomethyl-7-carbaguanosine(34) in tRNA + guanine</text>
        <dbReference type="Rhea" id="RHEA:24104"/>
        <dbReference type="Rhea" id="RHEA-COMP:10341"/>
        <dbReference type="Rhea" id="RHEA-COMP:10342"/>
        <dbReference type="ChEBI" id="CHEBI:16235"/>
        <dbReference type="ChEBI" id="CHEBI:58703"/>
        <dbReference type="ChEBI" id="CHEBI:74269"/>
        <dbReference type="ChEBI" id="CHEBI:82833"/>
        <dbReference type="EC" id="2.4.2.29"/>
    </reaction>
</comment>
<feature type="binding site" evidence="7">
    <location>
        <begin position="92"/>
        <end position="96"/>
    </location>
    <ligand>
        <name>substrate</name>
    </ligand>
</feature>
<dbReference type="GO" id="GO:0046872">
    <property type="term" value="F:metal ion binding"/>
    <property type="evidence" value="ECO:0007669"/>
    <property type="project" value="UniProtKB-KW"/>
</dbReference>
<keyword evidence="3 7" id="KW-0808">Transferase</keyword>
<evidence type="ECO:0000256" key="5">
    <source>
        <dbReference type="ARBA" id="ARBA00022785"/>
    </source>
</evidence>
<feature type="domain" description="tRNA-guanine(15) transglycosylase-like" evidence="8">
    <location>
        <begin position="13"/>
        <end position="371"/>
    </location>
</feature>
<dbReference type="PANTHER" id="PTHR46499:SF1">
    <property type="entry name" value="QUEUINE TRNA-RIBOSYLTRANSFERASE"/>
    <property type="match status" value="1"/>
</dbReference>
<dbReference type="NCBIfam" id="TIGR00430">
    <property type="entry name" value="Q_tRNA_tgt"/>
    <property type="match status" value="1"/>
</dbReference>
<keyword evidence="5 7" id="KW-0671">Queuosine biosynthesis</keyword>
<feature type="binding site" evidence="7">
    <location>
        <position position="309"/>
    </location>
    <ligand>
        <name>Zn(2+)</name>
        <dbReference type="ChEBI" id="CHEBI:29105"/>
    </ligand>
</feature>
<feature type="binding site" evidence="7">
    <location>
        <position position="146"/>
    </location>
    <ligand>
        <name>substrate</name>
    </ligand>
</feature>
<evidence type="ECO:0000259" key="8">
    <source>
        <dbReference type="Pfam" id="PF01702"/>
    </source>
</evidence>
<evidence type="ECO:0000256" key="2">
    <source>
        <dbReference type="ARBA" id="ARBA00022676"/>
    </source>
</evidence>
<evidence type="ECO:0000256" key="6">
    <source>
        <dbReference type="ARBA" id="ARBA00050112"/>
    </source>
</evidence>
<feature type="binding site" evidence="7">
    <location>
        <position position="312"/>
    </location>
    <ligand>
        <name>Zn(2+)</name>
        <dbReference type="ChEBI" id="CHEBI:29105"/>
    </ligand>
</feature>
<evidence type="ECO:0000256" key="7">
    <source>
        <dbReference type="HAMAP-Rule" id="MF_00168"/>
    </source>
</evidence>
<feature type="binding site" evidence="7">
    <location>
        <position position="219"/>
    </location>
    <ligand>
        <name>substrate</name>
    </ligand>
</feature>
<dbReference type="GO" id="GO:0008479">
    <property type="term" value="F:tRNA-guanosine(34) queuine transglycosylase activity"/>
    <property type="evidence" value="ECO:0007669"/>
    <property type="project" value="UniProtKB-UniRule"/>
</dbReference>
<feature type="binding site" evidence="7">
    <location>
        <position position="192"/>
    </location>
    <ligand>
        <name>substrate</name>
    </ligand>
</feature>
<dbReference type="UniPathway" id="UPA00392"/>
<protein>
    <recommendedName>
        <fullName evidence="7">Queuine tRNA-ribosyltransferase</fullName>
        <ecNumber evidence="7">2.4.2.29</ecNumber>
    </recommendedName>
    <alternativeName>
        <fullName evidence="7">Guanine insertion enzyme</fullName>
    </alternativeName>
    <alternativeName>
        <fullName evidence="7">tRNA-guanine transglycosylase</fullName>
    </alternativeName>
</protein>
<keyword evidence="4 7" id="KW-0819">tRNA processing</keyword>
<dbReference type="InterPro" id="IPR036511">
    <property type="entry name" value="TGT-like_sf"/>
</dbReference>
<dbReference type="InterPro" id="IPR004803">
    <property type="entry name" value="TGT"/>
</dbReference>
<feature type="region of interest" description="RNA binding" evidence="7">
    <location>
        <begin position="250"/>
        <end position="256"/>
    </location>
</feature>
<dbReference type="PANTHER" id="PTHR46499">
    <property type="entry name" value="QUEUINE TRNA-RIBOSYLTRANSFERASE"/>
    <property type="match status" value="1"/>
</dbReference>
<sequence>MYGFKLIAKDRNTKARTGVLSTAHGEIETPIFMPVGTQATVKALTPEQLKECKAQIILGNTYHLFLRPGHKVIEHLGGLHKFMNWDRPILTDSGGYQVFSLSELRKITEEGVEFKSHLDGSKKFLSPEIALEIQNSLNSDIVMVLDECPPYPSTYDYINLSLALTTKWAKRARDAWDYSVEKDGRYQFGIVQGGMIKELRRKATSQLIEIGFDGYAIGGLSVGEPKNLMYEVLGYSVEWLPENKPRYLMGVGKPEDILYAVEQGVDMFDCVLPTRNARNGQLFTKKGTINIKQEKYKLDNKPVEEGCDCYTCRNFSRAYLRHLFHAREILSSVLNTIHNVRFFLRLMEEIRESIKQQKFSEYKREFLKNYNNSEVF</sequence>
<dbReference type="KEGG" id="thyd:TTHT_0889"/>
<keyword evidence="7" id="KW-0479">Metal-binding</keyword>
<dbReference type="FunFam" id="3.20.20.105:FF:000001">
    <property type="entry name" value="Queuine tRNA-ribosyltransferase"/>
    <property type="match status" value="1"/>
</dbReference>
<keyword evidence="7" id="KW-0862">Zinc</keyword>
<gene>
    <name evidence="7 9" type="primary">tgt</name>
    <name evidence="9" type="ORF">TTHT_0889</name>
</gene>
<feature type="active site" description="Nucleophile" evidence="7">
    <location>
        <position position="269"/>
    </location>
</feature>
<dbReference type="SUPFAM" id="SSF51713">
    <property type="entry name" value="tRNA-guanine transglycosylase"/>
    <property type="match status" value="1"/>
</dbReference>
<name>A0A7R6SZ69_9BACT</name>
<dbReference type="GO" id="GO:0005829">
    <property type="term" value="C:cytosol"/>
    <property type="evidence" value="ECO:0007669"/>
    <property type="project" value="TreeGrafter"/>
</dbReference>
<feature type="active site" description="Proton acceptor" evidence="7">
    <location>
        <position position="92"/>
    </location>
</feature>
<comment type="subunit">
    <text evidence="7">Homodimer. Within each dimer, one monomer is responsible for RNA recognition and catalysis, while the other monomer binds to the replacement base PreQ1.</text>
</comment>
<organism evidence="9 10">
    <name type="scientific">Thermotomaculum hydrothermale</name>
    <dbReference type="NCBI Taxonomy" id="981385"/>
    <lineage>
        <taxon>Bacteria</taxon>
        <taxon>Pseudomonadati</taxon>
        <taxon>Acidobacteriota</taxon>
        <taxon>Holophagae</taxon>
        <taxon>Thermotomaculales</taxon>
        <taxon>Thermotomaculaceae</taxon>
        <taxon>Thermotomaculum</taxon>
    </lineage>
</organism>
<reference evidence="9 10" key="1">
    <citation type="journal article" date="2012" name="Extremophiles">
        <title>Thermotomaculum hydrothermale gen. nov., sp. nov., a novel heterotrophic thermophile within the phylum Acidobacteria from a deep-sea hydrothermal vent chimney in the Southern Okinawa Trough.</title>
        <authorList>
            <person name="Izumi H."/>
            <person name="Nunoura T."/>
            <person name="Miyazaki M."/>
            <person name="Mino S."/>
            <person name="Toki T."/>
            <person name="Takai K."/>
            <person name="Sako Y."/>
            <person name="Sawabe T."/>
            <person name="Nakagawa S."/>
        </authorList>
    </citation>
    <scope>NUCLEOTIDE SEQUENCE [LARGE SCALE GENOMIC DNA]</scope>
    <source>
        <strain evidence="9 10">AC55</strain>
    </source>
</reference>
<comment type="cofactor">
    <cofactor evidence="7">
        <name>Zn(2+)</name>
        <dbReference type="ChEBI" id="CHEBI:29105"/>
    </cofactor>
    <text evidence="7">Binds 1 zinc ion per subunit.</text>
</comment>
<dbReference type="AlphaFoldDB" id="A0A7R6SZ69"/>
<evidence type="ECO:0000313" key="9">
    <source>
        <dbReference type="EMBL" id="BBB32447.1"/>
    </source>
</evidence>
<evidence type="ECO:0000256" key="3">
    <source>
        <dbReference type="ARBA" id="ARBA00022679"/>
    </source>
</evidence>
<proteinExistence type="inferred from homology"/>
<accession>A0A7R6SZ69</accession>
<dbReference type="Gene3D" id="3.20.20.105">
    <property type="entry name" value="Queuine tRNA-ribosyltransferase-like"/>
    <property type="match status" value="1"/>
</dbReference>
<dbReference type="Proteomes" id="UP000595564">
    <property type="component" value="Chromosome"/>
</dbReference>
<dbReference type="InterPro" id="IPR002616">
    <property type="entry name" value="tRNA_ribo_trans-like"/>
</dbReference>
<feature type="region of interest" description="RNA binding; important for wobble base 34 recognition" evidence="7">
    <location>
        <begin position="274"/>
        <end position="278"/>
    </location>
</feature>
<dbReference type="InterPro" id="IPR050076">
    <property type="entry name" value="ArchSynthase1/Queuine_TRR"/>
</dbReference>
<dbReference type="NCBIfam" id="TIGR00449">
    <property type="entry name" value="tgt_general"/>
    <property type="match status" value="1"/>
</dbReference>